<dbReference type="eggNOG" id="COG1011">
    <property type="taxonomic scope" value="Bacteria"/>
</dbReference>
<dbReference type="Proteomes" id="UP000006178">
    <property type="component" value="Chromosome"/>
</dbReference>
<keyword evidence="3" id="KW-0460">Magnesium</keyword>
<dbReference type="AlphaFoldDB" id="I3VUA8"/>
<keyword evidence="2 4" id="KW-0378">Hydrolase</keyword>
<comment type="cofactor">
    <cofactor evidence="1">
        <name>Mg(2+)</name>
        <dbReference type="ChEBI" id="CHEBI:18420"/>
    </cofactor>
</comment>
<dbReference type="SFLD" id="SFLDS00003">
    <property type="entry name" value="Haloacid_Dehalogenase"/>
    <property type="match status" value="1"/>
</dbReference>
<name>I3VUA8_THESW</name>
<evidence type="ECO:0000313" key="5">
    <source>
        <dbReference type="Proteomes" id="UP000006178"/>
    </source>
</evidence>
<dbReference type="GO" id="GO:0016787">
    <property type="term" value="F:hydrolase activity"/>
    <property type="evidence" value="ECO:0007669"/>
    <property type="project" value="UniProtKB-KW"/>
</dbReference>
<proteinExistence type="predicted"/>
<dbReference type="PATRIC" id="fig|1094508.3.peg.1102"/>
<dbReference type="SFLD" id="SFLDG01129">
    <property type="entry name" value="C1.5:_HAD__Beta-PGM__Phosphata"/>
    <property type="match status" value="1"/>
</dbReference>
<dbReference type="Pfam" id="PF00702">
    <property type="entry name" value="Hydrolase"/>
    <property type="match status" value="1"/>
</dbReference>
<sequence length="268" mass="31477">MLSKDSANAYRVYWKKDAFYEELIEKVARYGGMKMLKAIFFDMGNTLVKYYERHEFDAILKQGIQNVKDYLYCEGFRIPSEEELWEKVKSENHESADNAVRPLEERLKKIFNLNKTYINSNIELEMCRCFMKPIFSRSSCYDDVLPVLKRLKEKELKITVVSNTAWGSPAVLWMEELKRYHINIYIDDAVFCRDVGWRKPAKQIFEYVLEKHNLNADECIFVGDDLRWDIVGSEAVDIKAILINRSGNQAANVKTMVTDLYQLMDLVN</sequence>
<evidence type="ECO:0000256" key="2">
    <source>
        <dbReference type="ARBA" id="ARBA00022801"/>
    </source>
</evidence>
<keyword evidence="5" id="KW-1185">Reference proteome</keyword>
<dbReference type="EMBL" id="CP003184">
    <property type="protein sequence ID" value="AFK86103.1"/>
    <property type="molecule type" value="Genomic_DNA"/>
</dbReference>
<reference evidence="4 5" key="1">
    <citation type="journal article" date="2014" name="Appl. Environ. Microbiol.">
        <title>Profile of Secreted Hydrolases, Associated Proteins, and SlpA in Thermoanaerobacterium saccharolyticum during the Degradation of Hemicellulose.</title>
        <authorList>
            <person name="Currie D.H."/>
            <person name="Guss A.M."/>
            <person name="Herring C.D."/>
            <person name="Giannone R.J."/>
            <person name="Johnson C.M."/>
            <person name="Lankford P.K."/>
            <person name="Brown S.D."/>
            <person name="Hettich R.L."/>
            <person name="Lynd L.R."/>
        </authorList>
    </citation>
    <scope>NUCLEOTIDE SEQUENCE [LARGE SCALE GENOMIC DNA]</scope>
    <source>
        <strain evidence="5">DSM 8691 / JW/SL-YS485</strain>
    </source>
</reference>
<gene>
    <name evidence="4" type="ordered locus">Tsac_1090</name>
</gene>
<dbReference type="RefSeq" id="WP_014757987.1">
    <property type="nucleotide sequence ID" value="NC_017992.1"/>
</dbReference>
<protein>
    <submittedName>
        <fullName evidence="4">Haloacid dehalogenase domain protein hydrolase</fullName>
    </submittedName>
</protein>
<dbReference type="PANTHER" id="PTHR46470">
    <property type="entry name" value="N-ACYLNEURAMINATE-9-PHOSPHATASE"/>
    <property type="match status" value="1"/>
</dbReference>
<dbReference type="KEGG" id="tsh:Tsac_1090"/>
<dbReference type="InterPro" id="IPR023214">
    <property type="entry name" value="HAD_sf"/>
</dbReference>
<dbReference type="InterPro" id="IPR051400">
    <property type="entry name" value="HAD-like_hydrolase"/>
</dbReference>
<organism evidence="4 5">
    <name type="scientific">Thermoanaerobacterium saccharolyticum (strain DSM 8691 / JW/SL-YS485)</name>
    <dbReference type="NCBI Taxonomy" id="1094508"/>
    <lineage>
        <taxon>Bacteria</taxon>
        <taxon>Bacillati</taxon>
        <taxon>Bacillota</taxon>
        <taxon>Clostridia</taxon>
        <taxon>Thermoanaerobacterales</taxon>
        <taxon>Thermoanaerobacteraceae</taxon>
        <taxon>Thermoanaerobacterium</taxon>
    </lineage>
</organism>
<dbReference type="BioCyc" id="TSAC1094508:GLMA-1112-MONOMER"/>
<dbReference type="NCBIfam" id="TIGR01549">
    <property type="entry name" value="HAD-SF-IA-v1"/>
    <property type="match status" value="1"/>
</dbReference>
<accession>I3VUA8</accession>
<dbReference type="SUPFAM" id="SSF56784">
    <property type="entry name" value="HAD-like"/>
    <property type="match status" value="1"/>
</dbReference>
<evidence type="ECO:0000256" key="3">
    <source>
        <dbReference type="ARBA" id="ARBA00022842"/>
    </source>
</evidence>
<dbReference type="InterPro" id="IPR006439">
    <property type="entry name" value="HAD-SF_hydro_IA"/>
</dbReference>
<dbReference type="STRING" id="1094508.Tsac_1090"/>
<dbReference type="Gene3D" id="1.10.150.400">
    <property type="match status" value="1"/>
</dbReference>
<evidence type="ECO:0000256" key="1">
    <source>
        <dbReference type="ARBA" id="ARBA00001946"/>
    </source>
</evidence>
<evidence type="ECO:0000313" key="4">
    <source>
        <dbReference type="EMBL" id="AFK86103.1"/>
    </source>
</evidence>
<dbReference type="PRINTS" id="PR00413">
    <property type="entry name" value="HADHALOGNASE"/>
</dbReference>
<dbReference type="InterPro" id="IPR036412">
    <property type="entry name" value="HAD-like_sf"/>
</dbReference>
<dbReference type="Gene3D" id="3.40.50.1000">
    <property type="entry name" value="HAD superfamily/HAD-like"/>
    <property type="match status" value="1"/>
</dbReference>
<dbReference type="GO" id="GO:0044281">
    <property type="term" value="P:small molecule metabolic process"/>
    <property type="evidence" value="ECO:0007669"/>
    <property type="project" value="UniProtKB-ARBA"/>
</dbReference>